<organism evidence="1">
    <name type="scientific">Siphoviridae sp. ctf8W5</name>
    <dbReference type="NCBI Taxonomy" id="2825595"/>
    <lineage>
        <taxon>Viruses</taxon>
        <taxon>Duplodnaviria</taxon>
        <taxon>Heunggongvirae</taxon>
        <taxon>Uroviricota</taxon>
        <taxon>Caudoviricetes</taxon>
    </lineage>
</organism>
<sequence length="156" mass="17253">MGARKPMDLHSGHHTKTEIATMELENQAATATRSSLTGAPPKDLIDRVAKNEWKRVTGILADMEIIGDLDYYALIGYCNAFSLYKRATAELAAAPLVSETERGTVKNPLINVQDTFANQMRNFAMKAGLSVDTRLKYATLKVKQDTDDLEDEFGDI</sequence>
<dbReference type="Pfam" id="PF05119">
    <property type="entry name" value="Terminase_4"/>
    <property type="match status" value="1"/>
</dbReference>
<evidence type="ECO:0000313" key="1">
    <source>
        <dbReference type="EMBL" id="DAE14932.1"/>
    </source>
</evidence>
<dbReference type="EMBL" id="BK015597">
    <property type="protein sequence ID" value="DAE14932.1"/>
    <property type="molecule type" value="Genomic_DNA"/>
</dbReference>
<dbReference type="NCBIfam" id="TIGR01558">
    <property type="entry name" value="sm_term_P27"/>
    <property type="match status" value="1"/>
</dbReference>
<accession>A0A8S5Q8X3</accession>
<proteinExistence type="predicted"/>
<dbReference type="InterPro" id="IPR006448">
    <property type="entry name" value="Phage_term_ssu_P27"/>
</dbReference>
<reference evidence="1" key="1">
    <citation type="journal article" date="2021" name="Proc. Natl. Acad. Sci. U.S.A.">
        <title>A Catalog of Tens of Thousands of Viruses from Human Metagenomes Reveals Hidden Associations with Chronic Diseases.</title>
        <authorList>
            <person name="Tisza M.J."/>
            <person name="Buck C.B."/>
        </authorList>
    </citation>
    <scope>NUCLEOTIDE SEQUENCE</scope>
    <source>
        <strain evidence="1">Ctf8W5</strain>
    </source>
</reference>
<name>A0A8S5Q8X3_9CAUD</name>
<protein>
    <submittedName>
        <fullName evidence="1">Terminase small subunit</fullName>
    </submittedName>
</protein>